<dbReference type="OrthoDB" id="205623at2759"/>
<reference evidence="5 6" key="1">
    <citation type="submission" date="2025-04" db="UniProtKB">
        <authorList>
            <consortium name="RefSeq"/>
        </authorList>
    </citation>
    <scope>IDENTIFICATION</scope>
    <source>
        <tissue evidence="5 6">Gonads</tissue>
    </source>
</reference>
<feature type="domain" description="Sulfotransferase" evidence="3">
    <location>
        <begin position="68"/>
        <end position="298"/>
    </location>
</feature>
<dbReference type="PANTHER" id="PTHR11783">
    <property type="entry name" value="SULFOTRANSFERASE SULT"/>
    <property type="match status" value="1"/>
</dbReference>
<dbReference type="GeneID" id="106179274"/>
<dbReference type="SUPFAM" id="SSF52540">
    <property type="entry name" value="P-loop containing nucleoside triphosphate hydrolases"/>
    <property type="match status" value="1"/>
</dbReference>
<organism evidence="4 5">
    <name type="scientific">Lingula anatina</name>
    <name type="common">Brachiopod</name>
    <name type="synonym">Lingula unguis</name>
    <dbReference type="NCBI Taxonomy" id="7574"/>
    <lineage>
        <taxon>Eukaryota</taxon>
        <taxon>Metazoa</taxon>
        <taxon>Spiralia</taxon>
        <taxon>Lophotrochozoa</taxon>
        <taxon>Brachiopoda</taxon>
        <taxon>Linguliformea</taxon>
        <taxon>Lingulata</taxon>
        <taxon>Lingulida</taxon>
        <taxon>Linguloidea</taxon>
        <taxon>Lingulidae</taxon>
        <taxon>Lingula</taxon>
    </lineage>
</organism>
<keyword evidence="4" id="KW-1185">Reference proteome</keyword>
<evidence type="ECO:0000259" key="3">
    <source>
        <dbReference type="Pfam" id="PF00685"/>
    </source>
</evidence>
<dbReference type="InterPro" id="IPR000863">
    <property type="entry name" value="Sulfotransferase_dom"/>
</dbReference>
<dbReference type="AlphaFoldDB" id="A0A1S3K7N4"/>
<dbReference type="Proteomes" id="UP000085678">
    <property type="component" value="Unplaced"/>
</dbReference>
<sequence>MGTPQDDHGTLDKIINEWTSDKDQDSVSVITDHNGKTLSYIPYNGHYLPAVKGIRENIERGDEFVSRPDDIWICCYAKSGTHWLWEIVHMLLGNSTDYTSKPKETTQFDFHDAASFTNLPSPRVFNCALWWHQLPRDVIQKKSKILHCMRNPKDVAVSYYLHTKELHSVYQYSGSWEGWVQLFTEGKVVRGSWFDYEMEWSKEGGKDENVLTLMYEDLKKDLVSEIKVIAHFLGVSLPESRYLEMADRCSFGTMKQCKQMSEMENKIMYRKGQVGDWKNWFTVTQNEKFDAVYKAWLESGGPAMCFG</sequence>
<evidence type="ECO:0000313" key="6">
    <source>
        <dbReference type="RefSeq" id="XP_013418273.1"/>
    </source>
</evidence>
<dbReference type="GO" id="GO:0008146">
    <property type="term" value="F:sulfotransferase activity"/>
    <property type="evidence" value="ECO:0007669"/>
    <property type="project" value="InterPro"/>
</dbReference>
<comment type="similarity">
    <text evidence="1">Belongs to the sulfotransferase 1 family.</text>
</comment>
<keyword evidence="2" id="KW-0808">Transferase</keyword>
<protein>
    <submittedName>
        <fullName evidence="5 6">Sulfotransferase family cytosolic 1B member 1</fullName>
    </submittedName>
</protein>
<evidence type="ECO:0000256" key="1">
    <source>
        <dbReference type="ARBA" id="ARBA00005771"/>
    </source>
</evidence>
<dbReference type="InterPro" id="IPR027417">
    <property type="entry name" value="P-loop_NTPase"/>
</dbReference>
<dbReference type="Gene3D" id="3.40.50.300">
    <property type="entry name" value="P-loop containing nucleotide triphosphate hydrolases"/>
    <property type="match status" value="1"/>
</dbReference>
<name>A0A1S3K7N4_LINAN</name>
<evidence type="ECO:0000313" key="4">
    <source>
        <dbReference type="Proteomes" id="UP000085678"/>
    </source>
</evidence>
<dbReference type="RefSeq" id="XP_013418271.1">
    <property type="nucleotide sequence ID" value="XM_013562817.1"/>
</dbReference>
<evidence type="ECO:0000313" key="5">
    <source>
        <dbReference type="RefSeq" id="XP_013418271.1"/>
    </source>
</evidence>
<dbReference type="OMA" id="LFMRRRE"/>
<accession>A0A1S3K7N4</accession>
<dbReference type="RefSeq" id="XP_013418273.1">
    <property type="nucleotide sequence ID" value="XM_013562819.1"/>
</dbReference>
<dbReference type="Pfam" id="PF00685">
    <property type="entry name" value="Sulfotransfer_1"/>
    <property type="match status" value="1"/>
</dbReference>
<gene>
    <name evidence="5 6" type="primary">LOC106179274</name>
</gene>
<proteinExistence type="inferred from homology"/>
<evidence type="ECO:0000256" key="2">
    <source>
        <dbReference type="ARBA" id="ARBA00022679"/>
    </source>
</evidence>
<dbReference type="KEGG" id="lak:106179274"/>